<dbReference type="Proteomes" id="UP000039541">
    <property type="component" value="Unassembled WGS sequence"/>
</dbReference>
<sequence length="46" mass="4854">MIQRNGVGNILTAIRIISPASACFNDEPRPCDRGGLPADGGDTRDI</sequence>
<dbReference type="EMBL" id="CQPD01000051">
    <property type="protein sequence ID" value="CNU99246.1"/>
    <property type="molecule type" value="Genomic_DNA"/>
</dbReference>
<evidence type="ECO:0000313" key="5">
    <source>
        <dbReference type="Proteomes" id="UP000039541"/>
    </source>
</evidence>
<dbReference type="AlphaFoldDB" id="A0A655ESR0"/>
<dbReference type="Proteomes" id="UP000041314">
    <property type="component" value="Unassembled WGS sequence"/>
</dbReference>
<dbReference type="Proteomes" id="UP000042394">
    <property type="component" value="Unassembled WGS sequence"/>
</dbReference>
<evidence type="ECO:0000256" key="1">
    <source>
        <dbReference type="SAM" id="MobiDB-lite"/>
    </source>
</evidence>
<proteinExistence type="predicted"/>
<dbReference type="EMBL" id="CQPA01000114">
    <property type="protein sequence ID" value="CNV34011.1"/>
    <property type="molecule type" value="Genomic_DNA"/>
</dbReference>
<evidence type="ECO:0000313" key="6">
    <source>
        <dbReference type="Proteomes" id="UP000041314"/>
    </source>
</evidence>
<name>A0A655ESR0_SALET</name>
<gene>
    <name evidence="4" type="ORF">ERS008198_05112</name>
    <name evidence="3" type="ORF">ERS008202_05004</name>
    <name evidence="2" type="ORF">ERS008207_04000</name>
</gene>
<organism evidence="3 5">
    <name type="scientific">Salmonella enterica subsp. enterica serovar Bovismorbificans</name>
    <dbReference type="NCBI Taxonomy" id="58097"/>
    <lineage>
        <taxon>Bacteria</taxon>
        <taxon>Pseudomonadati</taxon>
        <taxon>Pseudomonadota</taxon>
        <taxon>Gammaproteobacteria</taxon>
        <taxon>Enterobacterales</taxon>
        <taxon>Enterobacteriaceae</taxon>
        <taxon>Salmonella</taxon>
    </lineage>
</organism>
<evidence type="ECO:0000313" key="3">
    <source>
        <dbReference type="EMBL" id="CNV33070.1"/>
    </source>
</evidence>
<reference evidence="5 6" key="1">
    <citation type="submission" date="2015-03" db="EMBL/GenBank/DDBJ databases">
        <authorList>
            <consortium name="Pathogen Informatics"/>
        </authorList>
    </citation>
    <scope>NUCLEOTIDE SEQUENCE [LARGE SCALE GENOMIC DNA]</scope>
    <source>
        <strain evidence="3 5">3476</strain>
        <strain evidence="4 6">A1104</strain>
        <strain evidence="2 7">D4891</strain>
    </source>
</reference>
<evidence type="ECO:0000313" key="7">
    <source>
        <dbReference type="Proteomes" id="UP000042394"/>
    </source>
</evidence>
<evidence type="ECO:0000313" key="4">
    <source>
        <dbReference type="EMBL" id="CNV34011.1"/>
    </source>
</evidence>
<dbReference type="EMBL" id="CQPC01000154">
    <property type="protein sequence ID" value="CNV33070.1"/>
    <property type="molecule type" value="Genomic_DNA"/>
</dbReference>
<evidence type="ECO:0000313" key="2">
    <source>
        <dbReference type="EMBL" id="CNU99246.1"/>
    </source>
</evidence>
<accession>A0A655ESR0</accession>
<feature type="region of interest" description="Disordered" evidence="1">
    <location>
        <begin position="27"/>
        <end position="46"/>
    </location>
</feature>
<protein>
    <submittedName>
        <fullName evidence="3">Uncharacterized protein</fullName>
    </submittedName>
</protein>